<dbReference type="Gene3D" id="3.40.30.10">
    <property type="entry name" value="Glutaredoxin"/>
    <property type="match status" value="1"/>
</dbReference>
<gene>
    <name evidence="6" type="ORF">CGZ90_15855</name>
</gene>
<comment type="function">
    <text evidence="4">Thiol-specific peroxidase that catalyzes the reduction of hydrogen peroxide and organic hydroperoxides to water and alcohols, respectively. Plays a role in cell protection against oxidative stress by detoxifying peroxides.</text>
</comment>
<evidence type="ECO:0000256" key="4">
    <source>
        <dbReference type="ARBA" id="ARBA00037420"/>
    </source>
</evidence>
<dbReference type="GO" id="GO:0008379">
    <property type="term" value="F:thioredoxin peroxidase activity"/>
    <property type="evidence" value="ECO:0007669"/>
    <property type="project" value="TreeGrafter"/>
</dbReference>
<protein>
    <recommendedName>
        <fullName evidence="5">Alkyl hydroperoxide reductase subunit C/ Thiol specific antioxidant domain-containing protein</fullName>
    </recommendedName>
</protein>
<evidence type="ECO:0000256" key="2">
    <source>
        <dbReference type="ARBA" id="ARBA00023002"/>
    </source>
</evidence>
<evidence type="ECO:0000259" key="5">
    <source>
        <dbReference type="Pfam" id="PF00578"/>
    </source>
</evidence>
<dbReference type="PANTHER" id="PTHR10681">
    <property type="entry name" value="THIOREDOXIN PEROXIDASE"/>
    <property type="match status" value="1"/>
</dbReference>
<evidence type="ECO:0000256" key="1">
    <source>
        <dbReference type="ARBA" id="ARBA00009796"/>
    </source>
</evidence>
<dbReference type="GO" id="GO:0033554">
    <property type="term" value="P:cellular response to stress"/>
    <property type="evidence" value="ECO:0007669"/>
    <property type="project" value="TreeGrafter"/>
</dbReference>
<evidence type="ECO:0000313" key="7">
    <source>
        <dbReference type="Proteomes" id="UP000215059"/>
    </source>
</evidence>
<dbReference type="GO" id="GO:0006979">
    <property type="term" value="P:response to oxidative stress"/>
    <property type="evidence" value="ECO:0007669"/>
    <property type="project" value="TreeGrafter"/>
</dbReference>
<comment type="caution">
    <text evidence="6">The sequence shown here is derived from an EMBL/GenBank/DDBJ whole genome shotgun (WGS) entry which is preliminary data.</text>
</comment>
<organism evidence="6 7">
    <name type="scientific">Fictibacillus aquaticus</name>
    <dbReference type="NCBI Taxonomy" id="2021314"/>
    <lineage>
        <taxon>Bacteria</taxon>
        <taxon>Bacillati</taxon>
        <taxon>Bacillota</taxon>
        <taxon>Bacilli</taxon>
        <taxon>Bacillales</taxon>
        <taxon>Fictibacillaceae</taxon>
        <taxon>Fictibacillus</taxon>
    </lineage>
</organism>
<dbReference type="PANTHER" id="PTHR10681:SF128">
    <property type="entry name" value="THIOREDOXIN-DEPENDENT PEROXIDE REDUCTASE, MITOCHONDRIAL"/>
    <property type="match status" value="1"/>
</dbReference>
<dbReference type="InterPro" id="IPR000866">
    <property type="entry name" value="AhpC/TSA"/>
</dbReference>
<sequence length="112" mass="12794">MKEITSWKEDYKRFEEAETEVLAISVDHIYSHNVFAAALGTLPYPLLADWHKKTVKAFGVLNEKDGTAIRSCFVVDKEGILRYCNTNFDANKQDMYEEVFSACEECKGDTQS</sequence>
<dbReference type="GO" id="GO:0045454">
    <property type="term" value="P:cell redox homeostasis"/>
    <property type="evidence" value="ECO:0007669"/>
    <property type="project" value="TreeGrafter"/>
</dbReference>
<comment type="similarity">
    <text evidence="1">Belongs to the peroxiredoxin family. AhpC/Prx1 subfamily.</text>
</comment>
<dbReference type="EMBL" id="NOII01000011">
    <property type="protein sequence ID" value="OYD56485.1"/>
    <property type="molecule type" value="Genomic_DNA"/>
</dbReference>
<dbReference type="SUPFAM" id="SSF52833">
    <property type="entry name" value="Thioredoxin-like"/>
    <property type="match status" value="1"/>
</dbReference>
<reference evidence="6 7" key="1">
    <citation type="submission" date="2017-07" db="EMBL/GenBank/DDBJ databases">
        <title>Fictibacillus sp. nov. GDSW-R2A3 Genome sequencing and assembly.</title>
        <authorList>
            <person name="Mayilraj S."/>
        </authorList>
    </citation>
    <scope>NUCLEOTIDE SEQUENCE [LARGE SCALE GENOMIC DNA]</scope>
    <source>
        <strain evidence="6 7">GDSW-R2A3</strain>
    </source>
</reference>
<dbReference type="GO" id="GO:0042744">
    <property type="term" value="P:hydrogen peroxide catabolic process"/>
    <property type="evidence" value="ECO:0007669"/>
    <property type="project" value="TreeGrafter"/>
</dbReference>
<dbReference type="InterPro" id="IPR036249">
    <property type="entry name" value="Thioredoxin-like_sf"/>
</dbReference>
<proteinExistence type="inferred from homology"/>
<evidence type="ECO:0000256" key="3">
    <source>
        <dbReference type="ARBA" id="ARBA00023157"/>
    </source>
</evidence>
<dbReference type="AlphaFoldDB" id="A0A235F718"/>
<keyword evidence="3" id="KW-1015">Disulfide bond</keyword>
<dbReference type="Proteomes" id="UP000215059">
    <property type="component" value="Unassembled WGS sequence"/>
</dbReference>
<keyword evidence="7" id="KW-1185">Reference proteome</keyword>
<feature type="domain" description="Alkyl hydroperoxide reductase subunit C/ Thiol specific antioxidant" evidence="5">
    <location>
        <begin position="2"/>
        <end position="83"/>
    </location>
</feature>
<name>A0A235F718_9BACL</name>
<dbReference type="InterPro" id="IPR050217">
    <property type="entry name" value="Peroxiredoxin"/>
</dbReference>
<accession>A0A235F718</accession>
<keyword evidence="2" id="KW-0560">Oxidoreductase</keyword>
<evidence type="ECO:0000313" key="6">
    <source>
        <dbReference type="EMBL" id="OYD56485.1"/>
    </source>
</evidence>
<dbReference type="OrthoDB" id="2966547at2"/>
<dbReference type="Pfam" id="PF00578">
    <property type="entry name" value="AhpC-TSA"/>
    <property type="match status" value="1"/>
</dbReference>